<feature type="region of interest" description="Disordered" evidence="7">
    <location>
        <begin position="1"/>
        <end position="48"/>
    </location>
</feature>
<dbReference type="GO" id="GO:0005886">
    <property type="term" value="C:plasma membrane"/>
    <property type="evidence" value="ECO:0007669"/>
    <property type="project" value="TreeGrafter"/>
</dbReference>
<evidence type="ECO:0000313" key="10">
    <source>
        <dbReference type="EMBL" id="PAV17207.1"/>
    </source>
</evidence>
<dbReference type="GO" id="GO:0080139">
    <property type="term" value="F:borate efflux transmembrane transporter activity"/>
    <property type="evidence" value="ECO:0007669"/>
    <property type="project" value="TreeGrafter"/>
</dbReference>
<dbReference type="GO" id="GO:0050801">
    <property type="term" value="P:monoatomic ion homeostasis"/>
    <property type="evidence" value="ECO:0007669"/>
    <property type="project" value="TreeGrafter"/>
</dbReference>
<keyword evidence="3" id="KW-0926">Vacuole</keyword>
<dbReference type="InterPro" id="IPR003020">
    <property type="entry name" value="HCO3_transpt_euk"/>
</dbReference>
<dbReference type="PANTHER" id="PTHR11453:SF82">
    <property type="entry name" value="BORON TRANSPORTER 1"/>
    <property type="match status" value="1"/>
</dbReference>
<evidence type="ECO:0000256" key="3">
    <source>
        <dbReference type="ARBA" id="ARBA00022554"/>
    </source>
</evidence>
<dbReference type="STRING" id="2282107.A0A286UCC4"/>
<keyword evidence="11" id="KW-1185">Reference proteome</keyword>
<evidence type="ECO:0000256" key="4">
    <source>
        <dbReference type="ARBA" id="ARBA00022692"/>
    </source>
</evidence>
<dbReference type="OrthoDB" id="1735926at2759"/>
<evidence type="ECO:0000256" key="5">
    <source>
        <dbReference type="ARBA" id="ARBA00022989"/>
    </source>
</evidence>
<feature type="transmembrane region" description="Helical" evidence="8">
    <location>
        <begin position="293"/>
        <end position="310"/>
    </location>
</feature>
<comment type="similarity">
    <text evidence="2">Belongs to the anion exchanger (TC 2.A.31) family.</text>
</comment>
<dbReference type="FunFam" id="1.10.287.570:FF:000003">
    <property type="entry name" value="Anion exchange family protein"/>
    <property type="match status" value="1"/>
</dbReference>
<accession>A0A286UCC4</accession>
<dbReference type="Proteomes" id="UP000217199">
    <property type="component" value="Unassembled WGS sequence"/>
</dbReference>
<keyword evidence="4 8" id="KW-0812">Transmembrane</keyword>
<evidence type="ECO:0000256" key="7">
    <source>
        <dbReference type="SAM" id="MobiDB-lite"/>
    </source>
</evidence>
<evidence type="ECO:0000256" key="6">
    <source>
        <dbReference type="ARBA" id="ARBA00023136"/>
    </source>
</evidence>
<dbReference type="InParanoid" id="A0A286UCC4"/>
<dbReference type="GO" id="GO:0000324">
    <property type="term" value="C:fungal-type vacuole"/>
    <property type="evidence" value="ECO:0007669"/>
    <property type="project" value="TreeGrafter"/>
</dbReference>
<feature type="domain" description="Bicarbonate transporter-like transmembrane" evidence="9">
    <location>
        <begin position="584"/>
        <end position="727"/>
    </location>
</feature>
<evidence type="ECO:0000259" key="9">
    <source>
        <dbReference type="Pfam" id="PF00955"/>
    </source>
</evidence>
<dbReference type="GO" id="GO:0006820">
    <property type="term" value="P:monoatomic anion transport"/>
    <property type="evidence" value="ECO:0007669"/>
    <property type="project" value="InterPro"/>
</dbReference>
<feature type="transmembrane region" description="Helical" evidence="8">
    <location>
        <begin position="384"/>
        <end position="401"/>
    </location>
</feature>
<gene>
    <name evidence="10" type="ORF">PNOK_0727100</name>
</gene>
<dbReference type="Pfam" id="PF00955">
    <property type="entry name" value="HCO3_cotransp"/>
    <property type="match status" value="3"/>
</dbReference>
<feature type="transmembrane region" description="Helical" evidence="8">
    <location>
        <begin position="604"/>
        <end position="622"/>
    </location>
</feature>
<feature type="domain" description="Bicarbonate transporter-like transmembrane" evidence="9">
    <location>
        <begin position="107"/>
        <end position="276"/>
    </location>
</feature>
<sequence>MTDELRDARDNNADNNDINNDDGDMNKNTNLNRREDSPSRANNKGSEKVKGKLFLARLGKRGRSGSRHAHKEEVGLGTGAGHHTRIDPNTRTMTSERRRIKNGFSIRPFAGIIQDIRARAPYYLSDWKDAYNYRVIPATLLIFFANVLPGIAFSLDLIETTNQYGVSEVLLSSFMAAFIFSVLGAQPLCIAGVTGPITVLNKTIYDIVIKDRQNRGEDAPDYLQFVGWVYLWGAILHWITAALNWCNFLKYVTRFSCDTFGFFVSWVYLQYGIQVITRQLGSSSSSATGEEGAYVQIILALVMLVTSYLFQMFGRKSTLFHRHVRRFFDDYGMPISLVASTGLAYWGRFNASNPETLPIPLLGAFQPAGGRAWLVKFWELPSKWVGIAFPFGFVLWVLFFFDHNVSSLIAQGSEFPLRKPPGFHYDFFLLGVTTFIAGLLGVPAPNGLIPQAPIHTRSLVVMRRVKGVRKAGEEDLEGGEGDRKGGVWESEVGGEVNSVMRMRNRGEKGSIKGGGKRGDGTGGESTQERNKKNIGGNVGGERDDNEDSKDGRVETELDGDDGDENKRSQLSNSHNNTDLGSELGYEEVPVSVVEQRVSNLSQGAMCLVLLTGPFLHILNLIPRGVLAGLFWFMGLDALQSNGVTLKILYLLRDKHLTSATDPLRKVRKSRIVLFTVIQLVAFGATFAVVQTIASIGFPIIILLLVPLRTSVIPLLPFTQEELAILDRPTASPFTMESVGGSL</sequence>
<dbReference type="PANTHER" id="PTHR11453">
    <property type="entry name" value="ANION EXCHANGE PROTEIN"/>
    <property type="match status" value="1"/>
</dbReference>
<name>A0A286UCC4_9AGAM</name>
<proteinExistence type="inferred from homology"/>
<protein>
    <submittedName>
        <fullName evidence="10">Anion exchanging</fullName>
    </submittedName>
</protein>
<evidence type="ECO:0000256" key="2">
    <source>
        <dbReference type="ARBA" id="ARBA00010993"/>
    </source>
</evidence>
<feature type="region of interest" description="Disordered" evidence="7">
    <location>
        <begin position="471"/>
        <end position="581"/>
    </location>
</feature>
<dbReference type="Gene3D" id="1.10.287.570">
    <property type="entry name" value="Helical hairpin bin"/>
    <property type="match status" value="1"/>
</dbReference>
<dbReference type="EMBL" id="NBII01000007">
    <property type="protein sequence ID" value="PAV17207.1"/>
    <property type="molecule type" value="Genomic_DNA"/>
</dbReference>
<feature type="transmembrane region" description="Helical" evidence="8">
    <location>
        <begin position="628"/>
        <end position="651"/>
    </location>
</feature>
<feature type="compositionally biased region" description="Basic and acidic residues" evidence="7">
    <location>
        <begin position="1"/>
        <end position="12"/>
    </location>
</feature>
<organism evidence="10 11">
    <name type="scientific">Pyrrhoderma noxium</name>
    <dbReference type="NCBI Taxonomy" id="2282107"/>
    <lineage>
        <taxon>Eukaryota</taxon>
        <taxon>Fungi</taxon>
        <taxon>Dikarya</taxon>
        <taxon>Basidiomycota</taxon>
        <taxon>Agaricomycotina</taxon>
        <taxon>Agaricomycetes</taxon>
        <taxon>Hymenochaetales</taxon>
        <taxon>Hymenochaetaceae</taxon>
        <taxon>Pyrrhoderma</taxon>
    </lineage>
</organism>
<evidence type="ECO:0000256" key="8">
    <source>
        <dbReference type="SAM" id="Phobius"/>
    </source>
</evidence>
<keyword evidence="5 8" id="KW-1133">Transmembrane helix</keyword>
<comment type="subcellular location">
    <subcellularLocation>
        <location evidence="1">Vacuole membrane</location>
        <topology evidence="1">Multi-pass membrane protein</topology>
    </subcellularLocation>
</comment>
<feature type="transmembrane region" description="Helical" evidence="8">
    <location>
        <begin position="671"/>
        <end position="689"/>
    </location>
</feature>
<feature type="transmembrane region" description="Helical" evidence="8">
    <location>
        <begin position="170"/>
        <end position="193"/>
    </location>
</feature>
<feature type="domain" description="Bicarbonate transporter-like transmembrane" evidence="9">
    <location>
        <begin position="286"/>
        <end position="465"/>
    </location>
</feature>
<dbReference type="GO" id="GO:0005452">
    <property type="term" value="F:solute:inorganic anion antiporter activity"/>
    <property type="evidence" value="ECO:0007669"/>
    <property type="project" value="InterPro"/>
</dbReference>
<feature type="compositionally biased region" description="Polar residues" evidence="7">
    <location>
        <begin position="568"/>
        <end position="579"/>
    </location>
</feature>
<feature type="compositionally biased region" description="Low complexity" evidence="7">
    <location>
        <begin position="487"/>
        <end position="499"/>
    </location>
</feature>
<dbReference type="FunCoup" id="A0A286UCC4">
    <property type="interactions" value="125"/>
</dbReference>
<evidence type="ECO:0000256" key="1">
    <source>
        <dbReference type="ARBA" id="ARBA00004128"/>
    </source>
</evidence>
<keyword evidence="6 8" id="KW-0472">Membrane</keyword>
<dbReference type="AlphaFoldDB" id="A0A286UCC4"/>
<comment type="caution">
    <text evidence="10">The sequence shown here is derived from an EMBL/GenBank/DDBJ whole genome shotgun (WGS) entry which is preliminary data.</text>
</comment>
<dbReference type="InterPro" id="IPR011531">
    <property type="entry name" value="HCO3_transpt-like_TM_dom"/>
</dbReference>
<feature type="transmembrane region" description="Helical" evidence="8">
    <location>
        <begin position="222"/>
        <end position="243"/>
    </location>
</feature>
<evidence type="ECO:0000313" key="11">
    <source>
        <dbReference type="Proteomes" id="UP000217199"/>
    </source>
</evidence>
<feature type="transmembrane region" description="Helical" evidence="8">
    <location>
        <begin position="255"/>
        <end position="273"/>
    </location>
</feature>
<reference evidence="10 11" key="1">
    <citation type="journal article" date="2017" name="Mol. Ecol.">
        <title>Comparative and population genomic landscape of Phellinus noxius: A hypervariable fungus causing root rot in trees.</title>
        <authorList>
            <person name="Chung C.L."/>
            <person name="Lee T.J."/>
            <person name="Akiba M."/>
            <person name="Lee H.H."/>
            <person name="Kuo T.H."/>
            <person name="Liu D."/>
            <person name="Ke H.M."/>
            <person name="Yokoi T."/>
            <person name="Roa M.B."/>
            <person name="Lu M.J."/>
            <person name="Chang Y.Y."/>
            <person name="Ann P.J."/>
            <person name="Tsai J.N."/>
            <person name="Chen C.Y."/>
            <person name="Tzean S.S."/>
            <person name="Ota Y."/>
            <person name="Hattori T."/>
            <person name="Sahashi N."/>
            <person name="Liou R.F."/>
            <person name="Kikuchi T."/>
            <person name="Tsai I.J."/>
        </authorList>
    </citation>
    <scope>NUCLEOTIDE SEQUENCE [LARGE SCALE GENOMIC DNA]</scope>
    <source>
        <strain evidence="10 11">FFPRI411160</strain>
    </source>
</reference>
<feature type="transmembrane region" description="Helical" evidence="8">
    <location>
        <begin position="135"/>
        <end position="158"/>
    </location>
</feature>
<dbReference type="GO" id="GO:0005774">
    <property type="term" value="C:vacuolar membrane"/>
    <property type="evidence" value="ECO:0007669"/>
    <property type="project" value="UniProtKB-SubCell"/>
</dbReference>